<dbReference type="Gene3D" id="3.50.80.10">
    <property type="entry name" value="D-tyrosyl-tRNA(Tyr) deacylase"/>
    <property type="match status" value="1"/>
</dbReference>
<dbReference type="GO" id="GO:0004829">
    <property type="term" value="F:threonine-tRNA ligase activity"/>
    <property type="evidence" value="ECO:0007669"/>
    <property type="project" value="InterPro"/>
</dbReference>
<feature type="domain" description="Anticodon-binding" evidence="3">
    <location>
        <begin position="319"/>
        <end position="408"/>
    </location>
</feature>
<evidence type="ECO:0000259" key="3">
    <source>
        <dbReference type="Pfam" id="PF03129"/>
    </source>
</evidence>
<organism evidence="5 6">
    <name type="scientific">Aeropyrum camini SY1 = JCM 12091</name>
    <dbReference type="NCBI Taxonomy" id="1198449"/>
    <lineage>
        <taxon>Archaea</taxon>
        <taxon>Thermoproteota</taxon>
        <taxon>Thermoprotei</taxon>
        <taxon>Desulfurococcales</taxon>
        <taxon>Desulfurococcaceae</taxon>
        <taxon>Aeropyrum</taxon>
    </lineage>
</organism>
<dbReference type="GO" id="GO:0008270">
    <property type="term" value="F:zinc ion binding"/>
    <property type="evidence" value="ECO:0007669"/>
    <property type="project" value="InterPro"/>
</dbReference>
<dbReference type="Pfam" id="PF03129">
    <property type="entry name" value="HGTP_anticodon"/>
    <property type="match status" value="1"/>
</dbReference>
<reference evidence="5 6" key="1">
    <citation type="journal article" date="2013" name="Appl. Environ. Microbiol.">
        <title>Variation of the Virus-Related Elements within Syntenic Genomes of the Hyperthermophilic Archaeon Aeropyrum.</title>
        <authorList>
            <person name="Daifuku T."/>
            <person name="Yoshida T."/>
            <person name="Kitamura T."/>
            <person name="Kawaichi S."/>
            <person name="Inoue T."/>
            <person name="Nomura K."/>
            <person name="Yoshida Y."/>
            <person name="Kuno S."/>
            <person name="Sako Y."/>
        </authorList>
    </citation>
    <scope>NUCLEOTIDE SEQUENCE [LARGE SCALE GENOMIC DNA]</scope>
    <source>
        <strain evidence="5 6">SY1</strain>
    </source>
</reference>
<dbReference type="PANTHER" id="PTHR11451">
    <property type="entry name" value="THREONINE-TRNA LIGASE"/>
    <property type="match status" value="1"/>
</dbReference>
<evidence type="ECO:0000256" key="1">
    <source>
        <dbReference type="ARBA" id="ARBA00022490"/>
    </source>
</evidence>
<dbReference type="eggNOG" id="arCOG00401">
    <property type="taxonomic scope" value="Archaea"/>
</dbReference>
<dbReference type="RefSeq" id="WP_022540841.1">
    <property type="nucleotide sequence ID" value="NC_022521.1"/>
</dbReference>
<dbReference type="PANTHER" id="PTHR11451:SF44">
    <property type="entry name" value="THREONINE--TRNA LIGASE, CHLOROPLASTIC_MITOCHONDRIAL 2"/>
    <property type="match status" value="1"/>
</dbReference>
<dbReference type="InterPro" id="IPR023509">
    <property type="entry name" value="DTD-like_sf"/>
</dbReference>
<protein>
    <submittedName>
        <fullName evidence="5">Misacylated tRNAthr hydrolase</fullName>
    </submittedName>
</protein>
<dbReference type="InterPro" id="IPR047246">
    <property type="entry name" value="ThrRS_anticodon"/>
</dbReference>
<proteinExistence type="predicted"/>
<dbReference type="AlphaFoldDB" id="U3TAV9"/>
<dbReference type="InterPro" id="IPR036621">
    <property type="entry name" value="Anticodon-bd_dom_sf"/>
</dbReference>
<dbReference type="GO" id="GO:0016787">
    <property type="term" value="F:hydrolase activity"/>
    <property type="evidence" value="ECO:0007669"/>
    <property type="project" value="UniProtKB-KW"/>
</dbReference>
<evidence type="ECO:0000256" key="2">
    <source>
        <dbReference type="ARBA" id="ARBA00022917"/>
    </source>
</evidence>
<dbReference type="STRING" id="1198449.ACAM_0092"/>
<keyword evidence="1" id="KW-0963">Cytoplasm</keyword>
<feature type="domain" description="Threonyl-tRNA synthetase editing" evidence="4">
    <location>
        <begin position="1"/>
        <end position="133"/>
    </location>
</feature>
<dbReference type="Gene3D" id="3.40.50.800">
    <property type="entry name" value="Anticodon-binding domain"/>
    <property type="match status" value="1"/>
</dbReference>
<keyword evidence="2" id="KW-0648">Protein biosynthesis</keyword>
<dbReference type="CDD" id="cd00860">
    <property type="entry name" value="ThrRS_anticodon"/>
    <property type="match status" value="1"/>
</dbReference>
<evidence type="ECO:0000259" key="4">
    <source>
        <dbReference type="Pfam" id="PF08915"/>
    </source>
</evidence>
<keyword evidence="5" id="KW-0378">Hydrolase</keyword>
<dbReference type="GO" id="GO:0005524">
    <property type="term" value="F:ATP binding"/>
    <property type="evidence" value="ECO:0007669"/>
    <property type="project" value="InterPro"/>
</dbReference>
<dbReference type="InterPro" id="IPR004154">
    <property type="entry name" value="Anticodon-bd"/>
</dbReference>
<dbReference type="KEGG" id="acj:ACAM_0092"/>
<sequence>MRLLYLHADNFGYKTVKPALKNPPDPPGEASFGEALVVFATVEDGDGPGAVESAASDIALHSSRLKVGLVVIYPYAHLSSRLAKPRTAHRMLVELERALREKFSGEIHRAPFGWYKSFTISCKGHPLAELSRSFTETEPDEPWPAASDLTKGVSGEVLSRTGLSGGGSLSPASWSIDVHKHLAEEAMGPVENLGFGESLGEAYSACISSQTSIIVLGPKPPSMVFGPIETDPREAVSRILAIISPQLKEERPTLEEDPGGFVKALTQEGERLPIAVAREGRVCLGPTLSLFKLAVSLLVRRARDEGVTPYLNPSITPVQSAVIPVEPDNESYALKVARDLVALGLRVSLVKGGGLGRRVREAGRSWASLIVVTGRREEETGTVVVRRRWEPGKQEVLTLEEFLSEARELAVGGRGNLYHTTL</sequence>
<dbReference type="Pfam" id="PF08915">
    <property type="entry name" value="tRNA-Thr_ED"/>
    <property type="match status" value="1"/>
</dbReference>
<dbReference type="Proteomes" id="UP000016887">
    <property type="component" value="Chromosome"/>
</dbReference>
<evidence type="ECO:0000313" key="5">
    <source>
        <dbReference type="EMBL" id="BAN89561.1"/>
    </source>
</evidence>
<name>U3TAV9_9CREN</name>
<dbReference type="InterPro" id="IPR015011">
    <property type="entry name" value="Threonyl-tRNA_syn_edit_dom_arc"/>
</dbReference>
<dbReference type="GeneID" id="17109653"/>
<evidence type="ECO:0000313" key="6">
    <source>
        <dbReference type="Proteomes" id="UP000016887"/>
    </source>
</evidence>
<dbReference type="SUPFAM" id="SSF52954">
    <property type="entry name" value="Class II aaRS ABD-related"/>
    <property type="match status" value="1"/>
</dbReference>
<accession>U3TAV9</accession>
<keyword evidence="6" id="KW-1185">Reference proteome</keyword>
<dbReference type="EMBL" id="AP012489">
    <property type="protein sequence ID" value="BAN89561.1"/>
    <property type="molecule type" value="Genomic_DNA"/>
</dbReference>
<dbReference type="GO" id="GO:0006435">
    <property type="term" value="P:threonyl-tRNA aminoacylation"/>
    <property type="evidence" value="ECO:0007669"/>
    <property type="project" value="TreeGrafter"/>
</dbReference>
<dbReference type="PATRIC" id="fig|1198449.6.peg.95"/>
<gene>
    <name evidence="5" type="ORF">ACAM_0092</name>
</gene>
<dbReference type="GO" id="GO:0005737">
    <property type="term" value="C:cytoplasm"/>
    <property type="evidence" value="ECO:0007669"/>
    <property type="project" value="InterPro"/>
</dbReference>